<dbReference type="Proteomes" id="UP000006672">
    <property type="component" value="Unassembled WGS sequence"/>
</dbReference>
<dbReference type="AlphaFoldDB" id="A0A1P6CEZ0"/>
<reference evidence="5" key="4">
    <citation type="submission" date="2019-12" db="UniProtKB">
        <authorList>
            <consortium name="WormBaseParasite"/>
        </authorList>
    </citation>
    <scope>IDENTIFICATION</scope>
</reference>
<dbReference type="CTD" id="66060293"/>
<gene>
    <name evidence="2 5" type="primary">Bm8582</name>
    <name evidence="3" type="ORF">BM_BM8582</name>
    <name evidence="2" type="ORF">BM_Bm8582</name>
</gene>
<dbReference type="GeneID" id="66060293"/>
<reference evidence="2" key="2">
    <citation type="submission" date="2012-12" db="EMBL/GenBank/DDBJ databases">
        <authorList>
            <consortium name="WormBase Consortium"/>
            <person name="Ghedin E."/>
            <person name="Paulini M."/>
        </authorList>
    </citation>
    <scope>NUCLEOTIDE SEQUENCE</scope>
    <source>
        <strain evidence="2">FR3</strain>
    </source>
</reference>
<sequence length="99" mass="11163">MRIVRLQARESLGLDNDGDTMPKVGQEKDEFPRQASKQCEMAEVQRWQMMMLERGTGLPLPALTEPGRIPSIGGRHLLQQMRQHTTVIDHPSSAHIPPP</sequence>
<reference evidence="3" key="3">
    <citation type="submission" date="2019-04" db="EMBL/GenBank/DDBJ databases">
        <authorList>
            <person name="Howe K."/>
            <person name="Paulini M."/>
            <person name="Williams G."/>
        </authorList>
    </citation>
    <scope>NUCLEOTIDE SEQUENCE [LARGE SCALE GENOMIC DNA]</scope>
    <source>
        <strain evidence="3">FR3</strain>
    </source>
</reference>
<organism evidence="2">
    <name type="scientific">Brugia malayi</name>
    <name type="common">Filarial nematode worm</name>
    <dbReference type="NCBI Taxonomy" id="6279"/>
    <lineage>
        <taxon>Eukaryota</taxon>
        <taxon>Metazoa</taxon>
        <taxon>Ecdysozoa</taxon>
        <taxon>Nematoda</taxon>
        <taxon>Chromadorea</taxon>
        <taxon>Rhabditida</taxon>
        <taxon>Spirurina</taxon>
        <taxon>Spiruromorpha</taxon>
        <taxon>Filarioidea</taxon>
        <taxon>Onchocercidae</taxon>
        <taxon>Brugia</taxon>
    </lineage>
</organism>
<dbReference type="KEGG" id="bmy:BM_BM8582"/>
<protein>
    <submittedName>
        <fullName evidence="2 5">Bm8582</fullName>
    </submittedName>
</protein>
<name>A0A1P6CEZ0_BRUMA</name>
<evidence type="ECO:0000313" key="2">
    <source>
        <dbReference type="EMBL" id="CDP91601.1"/>
    </source>
</evidence>
<evidence type="ECO:0000256" key="1">
    <source>
        <dbReference type="SAM" id="MobiDB-lite"/>
    </source>
</evidence>
<evidence type="ECO:0000313" key="5">
    <source>
        <dbReference type="WBParaSite" id="Bm8582a.1"/>
    </source>
</evidence>
<feature type="region of interest" description="Disordered" evidence="1">
    <location>
        <begin position="1"/>
        <end position="37"/>
    </location>
</feature>
<accession>A0A4E9EYC3</accession>
<reference evidence="2 4" key="1">
    <citation type="journal article" date="2007" name="Science">
        <title>Draft genome of the filarial nematode parasite Brugia malayi.</title>
        <authorList>
            <person name="Ghedin E."/>
            <person name="Wang S."/>
            <person name="Spiro D."/>
            <person name="Caler E."/>
            <person name="Zhao Q."/>
            <person name="Crabtree J."/>
            <person name="Allen J.E."/>
            <person name="Delcher A.L."/>
            <person name="Guiliano D.B."/>
            <person name="Miranda-Saavedra D."/>
            <person name="Angiuoli S.V."/>
            <person name="Creasy T."/>
            <person name="Amedeo P."/>
            <person name="Haas B."/>
            <person name="El-Sayed N.M."/>
            <person name="Wortman J.R."/>
            <person name="Feldblyum T."/>
            <person name="Tallon L."/>
            <person name="Schatz M."/>
            <person name="Shumway M."/>
            <person name="Koo H."/>
            <person name="Salzberg S.L."/>
            <person name="Schobel S."/>
            <person name="Pertea M."/>
            <person name="Pop M."/>
            <person name="White O."/>
            <person name="Barton G.J."/>
            <person name="Carlow C.K."/>
            <person name="Crawford M.J."/>
            <person name="Daub J."/>
            <person name="Dimmic M.W."/>
            <person name="Estes C.F."/>
            <person name="Foster J.M."/>
            <person name="Ganatra M."/>
            <person name="Gregory W.F."/>
            <person name="Johnson N.M."/>
            <person name="Jin J."/>
            <person name="Komuniecki R."/>
            <person name="Korf I."/>
            <person name="Kumar S."/>
            <person name="Laney S."/>
            <person name="Li B.W."/>
            <person name="Li W."/>
            <person name="Lindblom T.H."/>
            <person name="Lustigman S."/>
            <person name="Ma D."/>
            <person name="Maina C.V."/>
            <person name="Martin D.M."/>
            <person name="McCarter J.P."/>
            <person name="McReynolds L."/>
            <person name="Mitreva M."/>
            <person name="Nutman T.B."/>
            <person name="Parkinson J."/>
            <person name="Peregrin-Alvarez J.M."/>
            <person name="Poole C."/>
            <person name="Ren Q."/>
            <person name="Saunders L."/>
            <person name="Sluder A.E."/>
            <person name="Smith K."/>
            <person name="Stanke M."/>
            <person name="Unnasch T.R."/>
            <person name="Ware J."/>
            <person name="Wei A.D."/>
            <person name="Weil G."/>
            <person name="Williams D.J."/>
            <person name="Zhang Y."/>
            <person name="Williams S.A."/>
            <person name="Fraser-Liggett C."/>
            <person name="Slatko B."/>
            <person name="Blaxter M.L."/>
            <person name="Scott A.L."/>
        </authorList>
    </citation>
    <scope>NUCLEOTIDE SEQUENCE</scope>
    <source>
        <strain evidence="2 4">FR3</strain>
    </source>
</reference>
<evidence type="ECO:0000313" key="3">
    <source>
        <dbReference type="EMBL" id="VIO88037.1"/>
    </source>
</evidence>
<dbReference type="RefSeq" id="XP_042930568.1">
    <property type="nucleotide sequence ID" value="XM_043074634.1"/>
</dbReference>
<accession>A0A1P6CEZ0</accession>
<dbReference type="EMBL" id="CAAKNF010000196">
    <property type="protein sequence ID" value="VIO88037.1"/>
    <property type="molecule type" value="Genomic_DNA"/>
</dbReference>
<dbReference type="WBParaSite" id="Bm8582a.1">
    <property type="protein sequence ID" value="Bm8582a.1"/>
    <property type="gene ID" value="WBGene00228843"/>
</dbReference>
<proteinExistence type="predicted"/>
<keyword evidence="4" id="KW-1185">Reference proteome</keyword>
<dbReference type="EMBL" id="LN856451">
    <property type="protein sequence ID" value="CDP91601.1"/>
    <property type="molecule type" value="Genomic_DNA"/>
</dbReference>
<evidence type="ECO:0000313" key="4">
    <source>
        <dbReference type="Proteomes" id="UP000006672"/>
    </source>
</evidence>